<keyword evidence="2" id="KW-1185">Reference proteome</keyword>
<dbReference type="Pfam" id="PF02958">
    <property type="entry name" value="EcKL"/>
    <property type="match status" value="1"/>
</dbReference>
<feature type="non-terminal residue" evidence="3">
    <location>
        <position position="1"/>
    </location>
</feature>
<dbReference type="InterPro" id="IPR011009">
    <property type="entry name" value="Kinase-like_dom_sf"/>
</dbReference>
<evidence type="ECO:0000259" key="1">
    <source>
        <dbReference type="SMART" id="SM00587"/>
    </source>
</evidence>
<dbReference type="PANTHER" id="PTHR11012">
    <property type="entry name" value="PROTEIN KINASE-LIKE DOMAIN-CONTAINING"/>
    <property type="match status" value="1"/>
</dbReference>
<dbReference type="SUPFAM" id="SSF56112">
    <property type="entry name" value="Protein kinase-like (PK-like)"/>
    <property type="match status" value="1"/>
</dbReference>
<dbReference type="PANTHER" id="PTHR11012:SF56">
    <property type="entry name" value="CHK KINASE-LIKE DOMAIN-CONTAINING PROTEIN-RELATED"/>
    <property type="match status" value="1"/>
</dbReference>
<reference evidence="3" key="1">
    <citation type="submission" date="2025-08" db="UniProtKB">
        <authorList>
            <consortium name="RefSeq"/>
        </authorList>
    </citation>
    <scope>IDENTIFICATION</scope>
    <source>
        <strain evidence="3">Aabys</strain>
        <tissue evidence="3">Whole body</tissue>
    </source>
</reference>
<protein>
    <submittedName>
        <fullName evidence="3">Uncharacterized protein LOC101887754</fullName>
    </submittedName>
</protein>
<dbReference type="SMART" id="SM00587">
    <property type="entry name" value="CHK"/>
    <property type="match status" value="1"/>
</dbReference>
<proteinExistence type="predicted"/>
<evidence type="ECO:0000313" key="2">
    <source>
        <dbReference type="Proteomes" id="UP001652621"/>
    </source>
</evidence>
<dbReference type="InterPro" id="IPR004119">
    <property type="entry name" value="EcKL"/>
</dbReference>
<accession>A0ABM3V3Y1</accession>
<dbReference type="Proteomes" id="UP001652621">
    <property type="component" value="Unplaced"/>
</dbReference>
<feature type="domain" description="CHK kinase-like" evidence="1">
    <location>
        <begin position="17"/>
        <end position="214"/>
    </location>
</feature>
<dbReference type="InterPro" id="IPR015897">
    <property type="entry name" value="CHK_kinase-like"/>
</dbReference>
<organism evidence="2 3">
    <name type="scientific">Musca domestica</name>
    <name type="common">House fly</name>
    <dbReference type="NCBI Taxonomy" id="7370"/>
    <lineage>
        <taxon>Eukaryota</taxon>
        <taxon>Metazoa</taxon>
        <taxon>Ecdysozoa</taxon>
        <taxon>Arthropoda</taxon>
        <taxon>Hexapoda</taxon>
        <taxon>Insecta</taxon>
        <taxon>Pterygota</taxon>
        <taxon>Neoptera</taxon>
        <taxon>Endopterygota</taxon>
        <taxon>Diptera</taxon>
        <taxon>Brachycera</taxon>
        <taxon>Muscomorpha</taxon>
        <taxon>Muscoidea</taxon>
        <taxon>Muscidae</taxon>
        <taxon>Musca</taxon>
    </lineage>
</organism>
<dbReference type="RefSeq" id="XP_058980484.1">
    <property type="nucleotide sequence ID" value="XM_059124501.1"/>
</dbReference>
<name>A0ABM3V3Y1_MUSDO</name>
<dbReference type="GeneID" id="101887754"/>
<evidence type="ECO:0000313" key="3">
    <source>
        <dbReference type="RefSeq" id="XP_058980484.1"/>
    </source>
</evidence>
<sequence>IFNLRCFYTTGEPMQTIVFDDLTQYGYRLASRQKGLDEEHCVVILRKLAKFYATPMVLLEKSPSLKENFKSGMLDETYVRSSERFTNFMSLHVRTFSDMVATWKGYEEISEKLHSYCDSITKELVETGRPIPKEINVFNHGDLWVNKFMYKYKADSSNVPDDAVFVDFQNSFFDSSGCDINFFLHINVQLHALKYRREFLIETYYETLQKALSEMNYGGIPSLQEMQDEISSRDLYGFFSLYSFLPIVALSKEDSADISLEALANKEFARQKVILMFNLTC</sequence>
<gene>
    <name evidence="3" type="primary">LOC101887754</name>
</gene>